<dbReference type="CDD" id="cd01472">
    <property type="entry name" value="vWA_collagen"/>
    <property type="match status" value="1"/>
</dbReference>
<sequence>MHKEKRDACSDKKVCRNLGTVCTGNILEQCTTLCEVHYVPRCKNGGTCMGMGGEAYTCICPPGFTGKQCEDDIDECLANPCQHSASCKNIVGNYSCNCPSRFTGQNCELDTCKIGPADIAFLVDSSLSEGKDNFNKQLDFIKEFVKSVYIGPTFVRVSVITFSFNARIEFNLKTYLDNITLLDAIDRIQYNPGVTNTGSALRAAREEVLSDSRKNVKKRVIILTDGMSSNQSDTRIQAKLLKYAGVNIVAIGIGSEVLHEELLEMASDYIDVFTVSTFDGLYSIQHKIGRYVCEVCRSKMSDVLYLLDSGNLGTFAEFHGAIDALQYLSSLFLGSNDVRVSLVTYAAEPKMKFNFTSGLTEIQIHQTIAILSKEIQPSNHTKALEYVYQNGFTTRNGARNDTRKVIVHLTNGQGIDNNTNHLANVLKNDGKILIEIGFGDYIDRAAMLNLASYPYMFYHLGEEQYTDVKVLRSLKSLSEYEVCNV</sequence>
<dbReference type="PROSITE" id="PS50234">
    <property type="entry name" value="VWFA"/>
    <property type="match status" value="2"/>
</dbReference>
<dbReference type="Gene3D" id="3.40.50.410">
    <property type="entry name" value="von Willebrand factor, type A domain"/>
    <property type="match status" value="2"/>
</dbReference>
<dbReference type="SUPFAM" id="SSF53300">
    <property type="entry name" value="vWA-like"/>
    <property type="match status" value="2"/>
</dbReference>
<evidence type="ECO:0000256" key="1">
    <source>
        <dbReference type="ARBA" id="ARBA00022536"/>
    </source>
</evidence>
<feature type="disulfide bond" evidence="6">
    <location>
        <begin position="60"/>
        <end position="69"/>
    </location>
</feature>
<dbReference type="InterPro" id="IPR001881">
    <property type="entry name" value="EGF-like_Ca-bd_dom"/>
</dbReference>
<dbReference type="InterPro" id="IPR018097">
    <property type="entry name" value="EGF_Ca-bd_CS"/>
</dbReference>
<dbReference type="AlphaFoldDB" id="A0ABD3V9M5"/>
<dbReference type="SMART" id="SM00179">
    <property type="entry name" value="EGF_CA"/>
    <property type="match status" value="2"/>
</dbReference>
<accession>A0ABD3V9M5</accession>
<dbReference type="PROSITE" id="PS01187">
    <property type="entry name" value="EGF_CA"/>
    <property type="match status" value="1"/>
</dbReference>
<protein>
    <submittedName>
        <fullName evidence="9">Uncharacterized protein</fullName>
    </submittedName>
</protein>
<feature type="domain" description="EGF-like" evidence="7">
    <location>
        <begin position="31"/>
        <end position="70"/>
    </location>
</feature>
<evidence type="ECO:0000256" key="6">
    <source>
        <dbReference type="PROSITE-ProRule" id="PRU00076"/>
    </source>
</evidence>
<dbReference type="InterPro" id="IPR050525">
    <property type="entry name" value="ECM_Assembly_Org"/>
</dbReference>
<evidence type="ECO:0000259" key="8">
    <source>
        <dbReference type="PROSITE" id="PS50234"/>
    </source>
</evidence>
<feature type="domain" description="EGF-like" evidence="7">
    <location>
        <begin position="72"/>
        <end position="108"/>
    </location>
</feature>
<keyword evidence="2" id="KW-0732">Signal</keyword>
<evidence type="ECO:0000256" key="2">
    <source>
        <dbReference type="ARBA" id="ARBA00022729"/>
    </source>
</evidence>
<dbReference type="PROSITE" id="PS01186">
    <property type="entry name" value="EGF_2"/>
    <property type="match status" value="1"/>
</dbReference>
<evidence type="ECO:0000313" key="10">
    <source>
        <dbReference type="Proteomes" id="UP001634394"/>
    </source>
</evidence>
<dbReference type="FunFam" id="2.10.25.10:FF:000012">
    <property type="entry name" value="Delta-like protein"/>
    <property type="match status" value="1"/>
</dbReference>
<dbReference type="Proteomes" id="UP001634394">
    <property type="component" value="Unassembled WGS sequence"/>
</dbReference>
<evidence type="ECO:0000256" key="3">
    <source>
        <dbReference type="ARBA" id="ARBA00022737"/>
    </source>
</evidence>
<keyword evidence="4 6" id="KW-1015">Disulfide bond</keyword>
<dbReference type="PRINTS" id="PR00453">
    <property type="entry name" value="VWFADOMAIN"/>
</dbReference>
<gene>
    <name evidence="9" type="ORF">ACJMK2_012164</name>
</gene>
<dbReference type="Pfam" id="PF00008">
    <property type="entry name" value="EGF"/>
    <property type="match status" value="2"/>
</dbReference>
<comment type="caution">
    <text evidence="6">Lacks conserved residue(s) required for the propagation of feature annotation.</text>
</comment>
<dbReference type="Pfam" id="PF00092">
    <property type="entry name" value="VWA"/>
    <property type="match status" value="2"/>
</dbReference>
<dbReference type="InterPro" id="IPR036465">
    <property type="entry name" value="vWFA_dom_sf"/>
</dbReference>
<evidence type="ECO:0000256" key="5">
    <source>
        <dbReference type="ARBA" id="ARBA00023180"/>
    </source>
</evidence>
<keyword evidence="1 6" id="KW-0245">EGF-like domain</keyword>
<keyword evidence="3" id="KW-0677">Repeat</keyword>
<evidence type="ECO:0000259" key="7">
    <source>
        <dbReference type="PROSITE" id="PS50026"/>
    </source>
</evidence>
<dbReference type="InterPro" id="IPR000152">
    <property type="entry name" value="EGF-type_Asp/Asn_hydroxyl_site"/>
</dbReference>
<dbReference type="InterPro" id="IPR000742">
    <property type="entry name" value="EGF"/>
</dbReference>
<keyword evidence="10" id="KW-1185">Reference proteome</keyword>
<feature type="domain" description="VWFA" evidence="8">
    <location>
        <begin position="118"/>
        <end position="288"/>
    </location>
</feature>
<dbReference type="SMART" id="SM00327">
    <property type="entry name" value="VWA"/>
    <property type="match status" value="2"/>
</dbReference>
<dbReference type="PANTHER" id="PTHR24020:SF20">
    <property type="entry name" value="PH DOMAIN-CONTAINING PROTEIN"/>
    <property type="match status" value="1"/>
</dbReference>
<proteinExistence type="predicted"/>
<dbReference type="CDD" id="cd01450">
    <property type="entry name" value="vWFA_subfamily_ECM"/>
    <property type="match status" value="1"/>
</dbReference>
<dbReference type="PANTHER" id="PTHR24020">
    <property type="entry name" value="COLLAGEN ALPHA"/>
    <property type="match status" value="1"/>
</dbReference>
<dbReference type="InterPro" id="IPR002035">
    <property type="entry name" value="VWF_A"/>
</dbReference>
<dbReference type="EMBL" id="JBJQND010000013">
    <property type="protein sequence ID" value="KAL3857498.1"/>
    <property type="molecule type" value="Genomic_DNA"/>
</dbReference>
<evidence type="ECO:0000256" key="4">
    <source>
        <dbReference type="ARBA" id="ARBA00023157"/>
    </source>
</evidence>
<name>A0ABD3V9M5_SINWO</name>
<dbReference type="Gene3D" id="2.10.25.10">
    <property type="entry name" value="Laminin"/>
    <property type="match status" value="2"/>
</dbReference>
<dbReference type="PROSITE" id="PS00010">
    <property type="entry name" value="ASX_HYDROXYL"/>
    <property type="match status" value="1"/>
</dbReference>
<keyword evidence="5" id="KW-0325">Glycoprotein</keyword>
<dbReference type="SMART" id="SM00181">
    <property type="entry name" value="EGF"/>
    <property type="match status" value="2"/>
</dbReference>
<evidence type="ECO:0000313" key="9">
    <source>
        <dbReference type="EMBL" id="KAL3857498.1"/>
    </source>
</evidence>
<organism evidence="9 10">
    <name type="scientific">Sinanodonta woodiana</name>
    <name type="common">Chinese pond mussel</name>
    <name type="synonym">Anodonta woodiana</name>
    <dbReference type="NCBI Taxonomy" id="1069815"/>
    <lineage>
        <taxon>Eukaryota</taxon>
        <taxon>Metazoa</taxon>
        <taxon>Spiralia</taxon>
        <taxon>Lophotrochozoa</taxon>
        <taxon>Mollusca</taxon>
        <taxon>Bivalvia</taxon>
        <taxon>Autobranchia</taxon>
        <taxon>Heteroconchia</taxon>
        <taxon>Palaeoheterodonta</taxon>
        <taxon>Unionida</taxon>
        <taxon>Unionoidea</taxon>
        <taxon>Unionidae</taxon>
        <taxon>Unioninae</taxon>
        <taxon>Sinanodonta</taxon>
    </lineage>
</organism>
<dbReference type="SUPFAM" id="SSF57196">
    <property type="entry name" value="EGF/Laminin"/>
    <property type="match status" value="2"/>
</dbReference>
<feature type="domain" description="VWFA" evidence="8">
    <location>
        <begin position="302"/>
        <end position="474"/>
    </location>
</feature>
<dbReference type="PROSITE" id="PS00022">
    <property type="entry name" value="EGF_1"/>
    <property type="match status" value="2"/>
</dbReference>
<dbReference type="FunFam" id="2.10.25.10:FF:000327">
    <property type="entry name" value="neurogenic locus notch homolog protein 4"/>
    <property type="match status" value="1"/>
</dbReference>
<dbReference type="CDD" id="cd00054">
    <property type="entry name" value="EGF_CA"/>
    <property type="match status" value="2"/>
</dbReference>
<reference evidence="9 10" key="1">
    <citation type="submission" date="2024-11" db="EMBL/GenBank/DDBJ databases">
        <title>Chromosome-level genome assembly of the freshwater bivalve Anodonta woodiana.</title>
        <authorList>
            <person name="Chen X."/>
        </authorList>
    </citation>
    <scope>NUCLEOTIDE SEQUENCE [LARGE SCALE GENOMIC DNA]</scope>
    <source>
        <strain evidence="9">MN2024</strain>
        <tissue evidence="9">Gills</tissue>
    </source>
</reference>
<dbReference type="PROSITE" id="PS50026">
    <property type="entry name" value="EGF_3"/>
    <property type="match status" value="2"/>
</dbReference>
<feature type="disulfide bond" evidence="6">
    <location>
        <begin position="98"/>
        <end position="107"/>
    </location>
</feature>
<comment type="caution">
    <text evidence="9">The sequence shown here is derived from an EMBL/GenBank/DDBJ whole genome shotgun (WGS) entry which is preliminary data.</text>
</comment>